<feature type="region of interest" description="Disordered" evidence="1">
    <location>
        <begin position="1"/>
        <end position="48"/>
    </location>
</feature>
<feature type="non-terminal residue" evidence="2">
    <location>
        <position position="661"/>
    </location>
</feature>
<sequence length="661" mass="71188">MYSSANMKSAVSSGSSSGSERVNGNAVTSSGGSELEDNKSKTNSRMSCASDDSCAINELLEGRMDLTVKLPKNASPVVINVERRTPMLDLLVNISTQYRFNAANYTINAGEHEFKASTPIGTIDVNQISIVPKPVKSNSLKSNSPSVMPFQTTFRLQVNLPRNQLMVLRVTPNATIAAIKQIICSEKALDANKYQLVRFIGNNESPHLLDPNNTLAFYTLNEVTLISCKTLSQIEMQFGAPTGDAVDMSPNTTGVSIEKNQMNSMIISQSNPDIRTLDDKSVLNHTSSGKQQKKRQAPPPPPVHSSATLPNRVLATEMNKYKDEKSMTIGPNDRNGDRVTETIIEAKPVLKVPQNNVSHIRQNSGSDSSGYHESVLSSDSPESTSATTPPTSSSLTTEISNVNNTKSGAKKRRAPPPPPTTQQSLPEPVNAINGSHNDMSLDESKGVLECMTSMSDVSLPLSTSSSLSTTSGTASSINNRSLSPIVVTQTNGSSTPLKSQTPTDSRETSMDSDSALQSMVPEITKLDDNSSLCESNDKQNPNSVICLQNKDNENVKESDCEDSTHLDNNSINSSDVQENGEVVSSVSSSQQTIVSKEAHIETQDIKVSPSVETSEIIPKATQIQLKVEVNCISAALNHDNSLSHNECEAQVVERDLCIDNT</sequence>
<dbReference type="SUPFAM" id="SSF54236">
    <property type="entry name" value="Ubiquitin-like"/>
    <property type="match status" value="1"/>
</dbReference>
<feature type="compositionally biased region" description="Low complexity" evidence="1">
    <location>
        <begin position="377"/>
        <end position="397"/>
    </location>
</feature>
<evidence type="ECO:0008006" key="4">
    <source>
        <dbReference type="Google" id="ProtNLM"/>
    </source>
</evidence>
<feature type="compositionally biased region" description="Polar residues" evidence="1">
    <location>
        <begin position="20"/>
        <end position="32"/>
    </location>
</feature>
<dbReference type="GO" id="GO:0003785">
    <property type="term" value="F:actin monomer binding"/>
    <property type="evidence" value="ECO:0007669"/>
    <property type="project" value="InterPro"/>
</dbReference>
<gene>
    <name evidence="2" type="ORF">OSB1V03_LOCUS12093</name>
</gene>
<feature type="compositionally biased region" description="Low complexity" evidence="1">
    <location>
        <begin position="1"/>
        <end position="19"/>
    </location>
</feature>
<feature type="compositionally biased region" description="Low complexity" evidence="1">
    <location>
        <begin position="458"/>
        <end position="476"/>
    </location>
</feature>
<dbReference type="PANTHER" id="PTHR21557">
    <property type="entry name" value="CORDON-BLEU"/>
    <property type="match status" value="1"/>
</dbReference>
<dbReference type="OrthoDB" id="8882621at2759"/>
<keyword evidence="3" id="KW-1185">Reference proteome</keyword>
<name>A0A7R9Q4A8_9ACAR</name>
<dbReference type="PANTHER" id="PTHR21557:SF2">
    <property type="entry name" value="CORDON-BLEU PROTEIN-LIKE 1"/>
    <property type="match status" value="1"/>
</dbReference>
<evidence type="ECO:0000313" key="3">
    <source>
        <dbReference type="Proteomes" id="UP000759131"/>
    </source>
</evidence>
<dbReference type="Gene3D" id="3.10.20.90">
    <property type="entry name" value="Phosphatidylinositol 3-kinase Catalytic Subunit, Chain A, domain 1"/>
    <property type="match status" value="1"/>
</dbReference>
<feature type="region of interest" description="Disordered" evidence="1">
    <location>
        <begin position="458"/>
        <end position="515"/>
    </location>
</feature>
<evidence type="ECO:0000313" key="2">
    <source>
        <dbReference type="EMBL" id="CAD7631684.1"/>
    </source>
</evidence>
<feature type="compositionally biased region" description="Polar residues" evidence="1">
    <location>
        <begin position="398"/>
        <end position="407"/>
    </location>
</feature>
<accession>A0A7R9Q4A8</accession>
<dbReference type="EMBL" id="OC864409">
    <property type="protein sequence ID" value="CAD7631684.1"/>
    <property type="molecule type" value="Genomic_DNA"/>
</dbReference>
<dbReference type="Proteomes" id="UP000759131">
    <property type="component" value="Unassembled WGS sequence"/>
</dbReference>
<feature type="compositionally biased region" description="Polar residues" evidence="1">
    <location>
        <begin position="477"/>
        <end position="503"/>
    </location>
</feature>
<evidence type="ECO:0000256" key="1">
    <source>
        <dbReference type="SAM" id="MobiDB-lite"/>
    </source>
</evidence>
<dbReference type="InterPro" id="IPR039895">
    <property type="entry name" value="COBL-like"/>
</dbReference>
<feature type="compositionally biased region" description="Polar residues" evidence="1">
    <location>
        <begin position="354"/>
        <end position="371"/>
    </location>
</feature>
<protein>
    <recommendedName>
        <fullName evidence="4">Ubiquitin-like domain-containing protein</fullName>
    </recommendedName>
</protein>
<dbReference type="EMBL" id="CAJPIZ010009834">
    <property type="protein sequence ID" value="CAG2112114.1"/>
    <property type="molecule type" value="Genomic_DNA"/>
</dbReference>
<dbReference type="AlphaFoldDB" id="A0A7R9Q4A8"/>
<organism evidence="2">
    <name type="scientific">Medioppia subpectinata</name>
    <dbReference type="NCBI Taxonomy" id="1979941"/>
    <lineage>
        <taxon>Eukaryota</taxon>
        <taxon>Metazoa</taxon>
        <taxon>Ecdysozoa</taxon>
        <taxon>Arthropoda</taxon>
        <taxon>Chelicerata</taxon>
        <taxon>Arachnida</taxon>
        <taxon>Acari</taxon>
        <taxon>Acariformes</taxon>
        <taxon>Sarcoptiformes</taxon>
        <taxon>Oribatida</taxon>
        <taxon>Brachypylina</taxon>
        <taxon>Oppioidea</taxon>
        <taxon>Oppiidae</taxon>
        <taxon>Medioppia</taxon>
    </lineage>
</organism>
<dbReference type="InterPro" id="IPR029071">
    <property type="entry name" value="Ubiquitin-like_domsf"/>
</dbReference>
<proteinExistence type="predicted"/>
<feature type="region of interest" description="Disordered" evidence="1">
    <location>
        <begin position="285"/>
        <end position="312"/>
    </location>
</feature>
<reference evidence="2" key="1">
    <citation type="submission" date="2020-11" db="EMBL/GenBank/DDBJ databases">
        <authorList>
            <person name="Tran Van P."/>
        </authorList>
    </citation>
    <scope>NUCLEOTIDE SEQUENCE</scope>
</reference>
<feature type="region of interest" description="Disordered" evidence="1">
    <location>
        <begin position="354"/>
        <end position="441"/>
    </location>
</feature>